<dbReference type="InterPro" id="IPR051681">
    <property type="entry name" value="Ser/Thr_Kinases-Pseudokinases"/>
</dbReference>
<dbReference type="Pfam" id="PF07714">
    <property type="entry name" value="PK_Tyr_Ser-Thr"/>
    <property type="match status" value="1"/>
</dbReference>
<comment type="caution">
    <text evidence="6">The sequence shown here is derived from an EMBL/GenBank/DDBJ whole genome shotgun (WGS) entry which is preliminary data.</text>
</comment>
<dbReference type="Gene3D" id="1.10.510.10">
    <property type="entry name" value="Transferase(Phosphotransferase) domain 1"/>
    <property type="match status" value="1"/>
</dbReference>
<reference evidence="6 7" key="2">
    <citation type="submission" date="2017-09" db="EMBL/GenBank/DDBJ databases">
        <title>Extensive intraspecific genome diversity in a model arbuscular mycorrhizal fungus.</title>
        <authorList>
            <person name="Chen E.C."/>
            <person name="Morin E."/>
            <person name="Beaudet D."/>
            <person name="Noel J."/>
            <person name="Ndikumana S."/>
            <person name="Charron P."/>
            <person name="St-Onge C."/>
            <person name="Giorgi J."/>
            <person name="Grigoriev I.V."/>
            <person name="Roux C."/>
            <person name="Martin F.M."/>
            <person name="Corradi N."/>
        </authorList>
    </citation>
    <scope>NUCLEOTIDE SEQUENCE [LARGE SCALE GENOMIC DNA]</scope>
    <source>
        <strain evidence="6 7">A5</strain>
    </source>
</reference>
<evidence type="ECO:0000259" key="5">
    <source>
        <dbReference type="PROSITE" id="PS50011"/>
    </source>
</evidence>
<dbReference type="EMBL" id="LLXJ01000846">
    <property type="protein sequence ID" value="PKC05697.1"/>
    <property type="molecule type" value="Genomic_DNA"/>
</dbReference>
<keyword evidence="2" id="KW-0547">Nucleotide-binding</keyword>
<evidence type="ECO:0000256" key="1">
    <source>
        <dbReference type="ARBA" id="ARBA00022679"/>
    </source>
</evidence>
<dbReference type="PANTHER" id="PTHR44329:SF288">
    <property type="entry name" value="MITOGEN-ACTIVATED PROTEIN KINASE KINASE KINASE 20"/>
    <property type="match status" value="1"/>
</dbReference>
<sequence>MEEPRSIEELTKEFSAGKPCPDCGQLLVSIGWCRSCETAVIKDSFRSWSSGNSAIDDLIQHTKLSATMMGDLLEWIPFEKLELVYRAYKGSYSSIYSAIWPEGPRKSLDLLLKQWSRQGPTKVALKSLDYSWNISPSFVDQMKNYSKCLTSACMAEIYRITRDPSNSYVVVMKYFEGGNLYQFLESSNQKISWPKILDMLWGITEGLLEIHKNGKLHRNIHGGNILIDSELYDDARLSDVGMYGPCNETIRHDIPLDTRHVYGVLPFVAPEVLRGGEFTSAADIYSFGIVMSVFATGEKPWHNVAHDDKLAKKICHGERPLIPEYTPYYYANLMKQCWNDNPKERPSADQLHQTFKEWVSLTDSNAEQTDFLTETLMADRERRKVLSIQSQIEHKPHYDTYYNSRLLNDIVACIRN</sequence>
<dbReference type="PANTHER" id="PTHR44329">
    <property type="entry name" value="SERINE/THREONINE-PROTEIN KINASE TNNI3K-RELATED"/>
    <property type="match status" value="1"/>
</dbReference>
<dbReference type="VEuPathDB" id="FungiDB:FUN_004536"/>
<dbReference type="InterPro" id="IPR000719">
    <property type="entry name" value="Prot_kinase_dom"/>
</dbReference>
<name>A0A2N0PFW4_9GLOM</name>
<evidence type="ECO:0000313" key="6">
    <source>
        <dbReference type="EMBL" id="PKC05697.1"/>
    </source>
</evidence>
<proteinExistence type="predicted"/>
<dbReference type="AlphaFoldDB" id="A0A2N0PFW4"/>
<dbReference type="GO" id="GO:0004674">
    <property type="term" value="F:protein serine/threonine kinase activity"/>
    <property type="evidence" value="ECO:0007669"/>
    <property type="project" value="TreeGrafter"/>
</dbReference>
<gene>
    <name evidence="6" type="ORF">RhiirA5_420593</name>
</gene>
<evidence type="ECO:0000256" key="3">
    <source>
        <dbReference type="ARBA" id="ARBA00022777"/>
    </source>
</evidence>
<evidence type="ECO:0000313" key="7">
    <source>
        <dbReference type="Proteomes" id="UP000232722"/>
    </source>
</evidence>
<dbReference type="VEuPathDB" id="FungiDB:RhiirFUN_023996"/>
<keyword evidence="1" id="KW-0808">Transferase</keyword>
<dbReference type="InterPro" id="IPR011009">
    <property type="entry name" value="Kinase-like_dom_sf"/>
</dbReference>
<organism evidence="6 7">
    <name type="scientific">Rhizophagus irregularis</name>
    <dbReference type="NCBI Taxonomy" id="588596"/>
    <lineage>
        <taxon>Eukaryota</taxon>
        <taxon>Fungi</taxon>
        <taxon>Fungi incertae sedis</taxon>
        <taxon>Mucoromycota</taxon>
        <taxon>Glomeromycotina</taxon>
        <taxon>Glomeromycetes</taxon>
        <taxon>Glomerales</taxon>
        <taxon>Glomeraceae</taxon>
        <taxon>Rhizophagus</taxon>
    </lineage>
</organism>
<reference evidence="6 7" key="1">
    <citation type="submission" date="2016-04" db="EMBL/GenBank/DDBJ databases">
        <title>Genome analyses suggest a sexual origin of heterokaryosis in a supposedly ancient asexual fungus.</title>
        <authorList>
            <person name="Ropars J."/>
            <person name="Sedzielewska K."/>
            <person name="Noel J."/>
            <person name="Charron P."/>
            <person name="Farinelli L."/>
            <person name="Marton T."/>
            <person name="Kruger M."/>
            <person name="Pelin A."/>
            <person name="Brachmann A."/>
            <person name="Corradi N."/>
        </authorList>
    </citation>
    <scope>NUCLEOTIDE SEQUENCE [LARGE SCALE GENOMIC DNA]</scope>
    <source>
        <strain evidence="6 7">A5</strain>
    </source>
</reference>
<keyword evidence="4" id="KW-0067">ATP-binding</keyword>
<dbReference type="InterPro" id="IPR001245">
    <property type="entry name" value="Ser-Thr/Tyr_kinase_cat_dom"/>
</dbReference>
<accession>A0A2N0PFW4</accession>
<protein>
    <submittedName>
        <fullName evidence="6">Kinase-like protein</fullName>
    </submittedName>
</protein>
<evidence type="ECO:0000256" key="4">
    <source>
        <dbReference type="ARBA" id="ARBA00022840"/>
    </source>
</evidence>
<dbReference type="PROSITE" id="PS50011">
    <property type="entry name" value="PROTEIN_KINASE_DOM"/>
    <property type="match status" value="1"/>
</dbReference>
<feature type="domain" description="Protein kinase" evidence="5">
    <location>
        <begin position="81"/>
        <end position="355"/>
    </location>
</feature>
<dbReference type="GO" id="GO:0005524">
    <property type="term" value="F:ATP binding"/>
    <property type="evidence" value="ECO:0007669"/>
    <property type="project" value="UniProtKB-KW"/>
</dbReference>
<dbReference type="SUPFAM" id="SSF56112">
    <property type="entry name" value="Protein kinase-like (PK-like)"/>
    <property type="match status" value="1"/>
</dbReference>
<dbReference type="Proteomes" id="UP000232722">
    <property type="component" value="Unassembled WGS sequence"/>
</dbReference>
<evidence type="ECO:0000256" key="2">
    <source>
        <dbReference type="ARBA" id="ARBA00022741"/>
    </source>
</evidence>
<keyword evidence="3 6" id="KW-0418">Kinase</keyword>
<dbReference type="VEuPathDB" id="FungiDB:RhiirA1_542255"/>